<evidence type="ECO:0000313" key="4">
    <source>
        <dbReference type="WBParaSite" id="TCNE_0001375701-mRNA-1"/>
    </source>
</evidence>
<evidence type="ECO:0000313" key="2">
    <source>
        <dbReference type="EMBL" id="VDM45078.1"/>
    </source>
</evidence>
<keyword evidence="1" id="KW-1133">Transmembrane helix</keyword>
<reference evidence="2 3" key="2">
    <citation type="submission" date="2018-11" db="EMBL/GenBank/DDBJ databases">
        <authorList>
            <consortium name="Pathogen Informatics"/>
        </authorList>
    </citation>
    <scope>NUCLEOTIDE SEQUENCE [LARGE SCALE GENOMIC DNA]</scope>
</reference>
<keyword evidence="3" id="KW-1185">Reference proteome</keyword>
<reference evidence="4" key="1">
    <citation type="submission" date="2016-06" db="UniProtKB">
        <authorList>
            <consortium name="WormBaseParasite"/>
        </authorList>
    </citation>
    <scope>IDENTIFICATION</scope>
</reference>
<proteinExistence type="predicted"/>
<organism evidence="3 4">
    <name type="scientific">Toxocara canis</name>
    <name type="common">Canine roundworm</name>
    <dbReference type="NCBI Taxonomy" id="6265"/>
    <lineage>
        <taxon>Eukaryota</taxon>
        <taxon>Metazoa</taxon>
        <taxon>Ecdysozoa</taxon>
        <taxon>Nematoda</taxon>
        <taxon>Chromadorea</taxon>
        <taxon>Rhabditida</taxon>
        <taxon>Spirurina</taxon>
        <taxon>Ascaridomorpha</taxon>
        <taxon>Ascaridoidea</taxon>
        <taxon>Toxocaridae</taxon>
        <taxon>Toxocara</taxon>
    </lineage>
</organism>
<dbReference type="WBParaSite" id="TCNE_0001375701-mRNA-1">
    <property type="protein sequence ID" value="TCNE_0001375701-mRNA-1"/>
    <property type="gene ID" value="TCNE_0001375701"/>
</dbReference>
<feature type="transmembrane region" description="Helical" evidence="1">
    <location>
        <begin position="12"/>
        <end position="33"/>
    </location>
</feature>
<dbReference type="Proteomes" id="UP000050794">
    <property type="component" value="Unassembled WGS sequence"/>
</dbReference>
<dbReference type="AlphaFoldDB" id="A0A183UZ37"/>
<gene>
    <name evidence="2" type="ORF">TCNE_LOCUS13757</name>
</gene>
<protein>
    <submittedName>
        <fullName evidence="4">CryBP1 protein</fullName>
    </submittedName>
</protein>
<evidence type="ECO:0000256" key="1">
    <source>
        <dbReference type="SAM" id="Phobius"/>
    </source>
</evidence>
<keyword evidence="1" id="KW-0812">Transmembrane</keyword>
<name>A0A183UZ37_TOXCA</name>
<keyword evidence="1" id="KW-0472">Membrane</keyword>
<dbReference type="EMBL" id="UYWY01021881">
    <property type="protein sequence ID" value="VDM45078.1"/>
    <property type="molecule type" value="Genomic_DNA"/>
</dbReference>
<accession>A0A183UZ37</accession>
<evidence type="ECO:0000313" key="3">
    <source>
        <dbReference type="Proteomes" id="UP000050794"/>
    </source>
</evidence>
<sequence>MPIILGVEAPLAALILTSLLLYVCVVLLAFFICSKTQKEKFVQLEDGEAVVSVPAQPLFADCTPILKCCPCTDCSLRAFLKKICCNSESVRRGVNCECIRPAVHGSQSAEGVNFVCCQSGTITA</sequence>